<dbReference type="RefSeq" id="WP_003386338.1">
    <property type="nucleotide sequence ID" value="NZ_APBN01000001.1"/>
</dbReference>
<evidence type="ECO:0000256" key="1">
    <source>
        <dbReference type="ARBA" id="ARBA00022679"/>
    </source>
</evidence>
<organism evidence="5 6">
    <name type="scientific">Brevibacillus borstelensis AK1</name>
    <dbReference type="NCBI Taxonomy" id="1300222"/>
    <lineage>
        <taxon>Bacteria</taxon>
        <taxon>Bacillati</taxon>
        <taxon>Bacillota</taxon>
        <taxon>Bacilli</taxon>
        <taxon>Bacillales</taxon>
        <taxon>Paenibacillaceae</taxon>
        <taxon>Brevibacillus</taxon>
    </lineage>
</organism>
<feature type="domain" description="N-acetyltransferase" evidence="4">
    <location>
        <begin position="7"/>
        <end position="177"/>
    </location>
</feature>
<dbReference type="PANTHER" id="PTHR43792:SF8">
    <property type="entry name" value="[RIBOSOMAL PROTEIN US5]-ALANINE N-ACETYLTRANSFERASE"/>
    <property type="match status" value="1"/>
</dbReference>
<dbReference type="PATRIC" id="fig|1300222.3.peg.665"/>
<dbReference type="Pfam" id="PF13302">
    <property type="entry name" value="Acetyltransf_3"/>
    <property type="match status" value="1"/>
</dbReference>
<dbReference type="GO" id="GO:0008999">
    <property type="term" value="F:protein-N-terminal-alanine acetyltransferase activity"/>
    <property type="evidence" value="ECO:0007669"/>
    <property type="project" value="TreeGrafter"/>
</dbReference>
<gene>
    <name evidence="5" type="ORF">I532_03135</name>
</gene>
<protein>
    <submittedName>
        <fullName evidence="5">Ribosomal-protein-alanine acetyltransferase</fullName>
    </submittedName>
</protein>
<dbReference type="OrthoDB" id="9795206at2"/>
<dbReference type="GeneID" id="89499063"/>
<evidence type="ECO:0000256" key="3">
    <source>
        <dbReference type="ARBA" id="ARBA00038502"/>
    </source>
</evidence>
<accession>M8EGJ4</accession>
<proteinExistence type="inferred from homology"/>
<evidence type="ECO:0000259" key="4">
    <source>
        <dbReference type="PROSITE" id="PS51186"/>
    </source>
</evidence>
<evidence type="ECO:0000256" key="2">
    <source>
        <dbReference type="ARBA" id="ARBA00023315"/>
    </source>
</evidence>
<sequence length="182" mass="20492">MFAPSAFLVRPLSASDAPALASLRQQNHQFLQPFEPIRPASFYTIEAQYQQLEEAERSFREGTGYSFGIFVGPDQTLVGRVNLSNIVRGAWQNATLGYFLDQSHNGKGIMTRAVGEVIRFAFTEAKLHRVQAAVMPRNTGSIKVLAKNRFREEGLSLRYLQINGKWEDHLIFAITAEELETT</sequence>
<comment type="similarity">
    <text evidence="3">Belongs to the acetyltransferase family. RimJ subfamily.</text>
</comment>
<keyword evidence="1 5" id="KW-0808">Transferase</keyword>
<dbReference type="InterPro" id="IPR051531">
    <property type="entry name" value="N-acetyltransferase"/>
</dbReference>
<dbReference type="GO" id="GO:0005737">
    <property type="term" value="C:cytoplasm"/>
    <property type="evidence" value="ECO:0007669"/>
    <property type="project" value="TreeGrafter"/>
</dbReference>
<evidence type="ECO:0000313" key="6">
    <source>
        <dbReference type="Proteomes" id="UP000012081"/>
    </source>
</evidence>
<dbReference type="InterPro" id="IPR016181">
    <property type="entry name" value="Acyl_CoA_acyltransferase"/>
</dbReference>
<dbReference type="AlphaFoldDB" id="M8EGJ4"/>
<name>M8EGJ4_9BACL</name>
<dbReference type="Proteomes" id="UP000012081">
    <property type="component" value="Unassembled WGS sequence"/>
</dbReference>
<dbReference type="STRING" id="1300222.I532_03135"/>
<comment type="caution">
    <text evidence="5">The sequence shown here is derived from an EMBL/GenBank/DDBJ whole genome shotgun (WGS) entry which is preliminary data.</text>
</comment>
<keyword evidence="6" id="KW-1185">Reference proteome</keyword>
<dbReference type="PANTHER" id="PTHR43792">
    <property type="entry name" value="GNAT FAMILY, PUTATIVE (AFU_ORTHOLOGUE AFUA_3G00765)-RELATED-RELATED"/>
    <property type="match status" value="1"/>
</dbReference>
<dbReference type="PROSITE" id="PS51186">
    <property type="entry name" value="GNAT"/>
    <property type="match status" value="1"/>
</dbReference>
<evidence type="ECO:0000313" key="5">
    <source>
        <dbReference type="EMBL" id="EMT54565.1"/>
    </source>
</evidence>
<dbReference type="SUPFAM" id="SSF55729">
    <property type="entry name" value="Acyl-CoA N-acyltransferases (Nat)"/>
    <property type="match status" value="1"/>
</dbReference>
<dbReference type="InterPro" id="IPR000182">
    <property type="entry name" value="GNAT_dom"/>
</dbReference>
<dbReference type="EMBL" id="APBN01000001">
    <property type="protein sequence ID" value="EMT54565.1"/>
    <property type="molecule type" value="Genomic_DNA"/>
</dbReference>
<keyword evidence="2" id="KW-0012">Acyltransferase</keyword>
<reference evidence="5 6" key="1">
    <citation type="submission" date="2013-03" db="EMBL/GenBank/DDBJ databases">
        <title>Assembly of a new bacterial strain Brevibacillus borstelensis AK1.</title>
        <authorList>
            <person name="Rajan I."/>
            <person name="PoliReddy D."/>
            <person name="Sugumar T."/>
            <person name="Rathinam K."/>
            <person name="Alqarawi S."/>
            <person name="Khalil A.B."/>
            <person name="Sivakumar N."/>
        </authorList>
    </citation>
    <scope>NUCLEOTIDE SEQUENCE [LARGE SCALE GENOMIC DNA]</scope>
    <source>
        <strain evidence="5 6">AK1</strain>
    </source>
</reference>
<dbReference type="Gene3D" id="3.40.630.30">
    <property type="match status" value="1"/>
</dbReference>